<evidence type="ECO:0000313" key="3">
    <source>
        <dbReference type="Proteomes" id="UP000292884"/>
    </source>
</evidence>
<dbReference type="InterPro" id="IPR011649">
    <property type="entry name" value="KaiB_domain"/>
</dbReference>
<dbReference type="RefSeq" id="WP_131555043.1">
    <property type="nucleotide sequence ID" value="NZ_SJSK01000006.1"/>
</dbReference>
<name>A0A4R0MMU8_9SPHI</name>
<dbReference type="Pfam" id="PF07689">
    <property type="entry name" value="KaiB"/>
    <property type="match status" value="1"/>
</dbReference>
<keyword evidence="3" id="KW-1185">Reference proteome</keyword>
<protein>
    <submittedName>
        <fullName evidence="2">Circadian clock protein KaiB</fullName>
    </submittedName>
</protein>
<dbReference type="InterPro" id="IPR036249">
    <property type="entry name" value="Thioredoxin-like_sf"/>
</dbReference>
<dbReference type="OrthoDB" id="5458519at2"/>
<sequence>MSTEGSSLQDWGIAADEKFSLRLFVAGASSISIRAISNLQSILDEHLKDRYELEIIDIHQQPLLVKEENIFAVPLLIKKLPSPIKRLVGDMSDKAKVLKGLGLE</sequence>
<dbReference type="Gene3D" id="3.40.30.10">
    <property type="entry name" value="Glutaredoxin"/>
    <property type="match status" value="1"/>
</dbReference>
<organism evidence="2 3">
    <name type="scientific">Pedobacter frigiditerrae</name>
    <dbReference type="NCBI Taxonomy" id="2530452"/>
    <lineage>
        <taxon>Bacteria</taxon>
        <taxon>Pseudomonadati</taxon>
        <taxon>Bacteroidota</taxon>
        <taxon>Sphingobacteriia</taxon>
        <taxon>Sphingobacteriales</taxon>
        <taxon>Sphingobacteriaceae</taxon>
        <taxon>Pedobacter</taxon>
    </lineage>
</organism>
<gene>
    <name evidence="2" type="ORF">EZ428_20370</name>
</gene>
<proteinExistence type="predicted"/>
<dbReference type="SMART" id="SM01248">
    <property type="entry name" value="KaiB"/>
    <property type="match status" value="1"/>
</dbReference>
<dbReference type="CDD" id="cd02978">
    <property type="entry name" value="KaiB_like"/>
    <property type="match status" value="1"/>
</dbReference>
<dbReference type="GO" id="GO:0048511">
    <property type="term" value="P:rhythmic process"/>
    <property type="evidence" value="ECO:0007669"/>
    <property type="project" value="InterPro"/>
</dbReference>
<evidence type="ECO:0000259" key="1">
    <source>
        <dbReference type="SMART" id="SM01248"/>
    </source>
</evidence>
<feature type="domain" description="KaiB" evidence="1">
    <location>
        <begin position="22"/>
        <end position="103"/>
    </location>
</feature>
<dbReference type="InterPro" id="IPR039022">
    <property type="entry name" value="KaiB-like"/>
</dbReference>
<reference evidence="2 3" key="1">
    <citation type="submission" date="2019-02" db="EMBL/GenBank/DDBJ databases">
        <title>Pedobacter sp. RP-1-13 sp. nov., isolated from Arctic soil.</title>
        <authorList>
            <person name="Dahal R.H."/>
        </authorList>
    </citation>
    <scope>NUCLEOTIDE SEQUENCE [LARGE SCALE GENOMIC DNA]</scope>
    <source>
        <strain evidence="2 3">RP-1-13</strain>
    </source>
</reference>
<dbReference type="PANTHER" id="PTHR41709:SF2">
    <property type="entry name" value="CIRCADIAN CLOCK PROTEIN KAIB2"/>
    <property type="match status" value="1"/>
</dbReference>
<evidence type="ECO:0000313" key="2">
    <source>
        <dbReference type="EMBL" id="TCC88079.1"/>
    </source>
</evidence>
<dbReference type="SUPFAM" id="SSF52833">
    <property type="entry name" value="Thioredoxin-like"/>
    <property type="match status" value="1"/>
</dbReference>
<dbReference type="AlphaFoldDB" id="A0A4R0MMU8"/>
<dbReference type="Proteomes" id="UP000292884">
    <property type="component" value="Unassembled WGS sequence"/>
</dbReference>
<dbReference type="PANTHER" id="PTHR41709">
    <property type="entry name" value="KAIB-LIKE PROTEIN 1"/>
    <property type="match status" value="1"/>
</dbReference>
<dbReference type="EMBL" id="SJSK01000006">
    <property type="protein sequence ID" value="TCC88079.1"/>
    <property type="molecule type" value="Genomic_DNA"/>
</dbReference>
<comment type="caution">
    <text evidence="2">The sequence shown here is derived from an EMBL/GenBank/DDBJ whole genome shotgun (WGS) entry which is preliminary data.</text>
</comment>
<accession>A0A4R0MMU8</accession>